<comment type="caution">
    <text evidence="1">The sequence shown here is derived from an EMBL/GenBank/DDBJ whole genome shotgun (WGS) entry which is preliminary data.</text>
</comment>
<reference evidence="1 2" key="1">
    <citation type="submission" date="2020-09" db="EMBL/GenBank/DDBJ databases">
        <title>De no assembly of potato wild relative species, Solanum commersonii.</title>
        <authorList>
            <person name="Cho K."/>
        </authorList>
    </citation>
    <scope>NUCLEOTIDE SEQUENCE [LARGE SCALE GENOMIC DNA]</scope>
    <source>
        <strain evidence="1">LZ3.2</strain>
        <tissue evidence="1">Leaf</tissue>
    </source>
</reference>
<sequence>MQDFSDDGIDAMEELANQPIPEHVTREIWTGFGRYRSGVHGFFSGITGSGPSRFRPVVPDSIPVPVVPVPVPLPAIMEIIKASSTFIPLVI</sequence>
<proteinExistence type="predicted"/>
<dbReference type="AlphaFoldDB" id="A0A9J5YC38"/>
<keyword evidence="2" id="KW-1185">Reference proteome</keyword>
<organism evidence="1 2">
    <name type="scientific">Solanum commersonii</name>
    <name type="common">Commerson's wild potato</name>
    <name type="synonym">Commerson's nightshade</name>
    <dbReference type="NCBI Taxonomy" id="4109"/>
    <lineage>
        <taxon>Eukaryota</taxon>
        <taxon>Viridiplantae</taxon>
        <taxon>Streptophyta</taxon>
        <taxon>Embryophyta</taxon>
        <taxon>Tracheophyta</taxon>
        <taxon>Spermatophyta</taxon>
        <taxon>Magnoliopsida</taxon>
        <taxon>eudicotyledons</taxon>
        <taxon>Gunneridae</taxon>
        <taxon>Pentapetalae</taxon>
        <taxon>asterids</taxon>
        <taxon>lamiids</taxon>
        <taxon>Solanales</taxon>
        <taxon>Solanaceae</taxon>
        <taxon>Solanoideae</taxon>
        <taxon>Solaneae</taxon>
        <taxon>Solanum</taxon>
    </lineage>
</organism>
<evidence type="ECO:0000313" key="1">
    <source>
        <dbReference type="EMBL" id="KAG5597730.1"/>
    </source>
</evidence>
<protein>
    <submittedName>
        <fullName evidence="1">Uncharacterized protein</fullName>
    </submittedName>
</protein>
<dbReference type="Proteomes" id="UP000824120">
    <property type="component" value="Chromosome 7"/>
</dbReference>
<gene>
    <name evidence="1" type="ORF">H5410_038962</name>
</gene>
<dbReference type="EMBL" id="JACXVP010000007">
    <property type="protein sequence ID" value="KAG5597730.1"/>
    <property type="molecule type" value="Genomic_DNA"/>
</dbReference>
<accession>A0A9J5YC38</accession>
<evidence type="ECO:0000313" key="2">
    <source>
        <dbReference type="Proteomes" id="UP000824120"/>
    </source>
</evidence>
<name>A0A9J5YC38_SOLCO</name>